<sequence length="190" mass="21080">MKRRRALWGMALLGGSLASIGIFKWISWHKTPDLSFLLSQKQLLAALSETIIPATDTPGAIEAGVADFILKMVAENMDSVAQNRFIEGLKSVESFSKDTFAKSYIECNEEQKNAVMRHFEEESKPLEGIAGKVQRKVFGNPFFPILKEYTCIGYCTSMLGVTQGLAYTLVPGRFAGCIPMTENQKSWATK</sequence>
<dbReference type="KEGG" id="run:DR864_08780"/>
<dbReference type="EMBL" id="CP030850">
    <property type="protein sequence ID" value="AXE17824.1"/>
    <property type="molecule type" value="Genomic_DNA"/>
</dbReference>
<gene>
    <name evidence="1" type="ORF">DR864_08780</name>
</gene>
<dbReference type="RefSeq" id="WP_114066609.1">
    <property type="nucleotide sequence ID" value="NZ_CP030850.1"/>
</dbReference>
<keyword evidence="2" id="KW-1185">Reference proteome</keyword>
<dbReference type="Proteomes" id="UP000251993">
    <property type="component" value="Chromosome"/>
</dbReference>
<evidence type="ECO:0000313" key="1">
    <source>
        <dbReference type="EMBL" id="AXE17824.1"/>
    </source>
</evidence>
<evidence type="ECO:0000313" key="2">
    <source>
        <dbReference type="Proteomes" id="UP000251993"/>
    </source>
</evidence>
<dbReference type="AlphaFoldDB" id="A0A344TGQ3"/>
<dbReference type="InterPro" id="IPR027056">
    <property type="entry name" value="Gluconate_2DH_su3"/>
</dbReference>
<name>A0A344TGQ3_9BACT</name>
<organism evidence="1 2">
    <name type="scientific">Runella rosea</name>
    <dbReference type="NCBI Taxonomy" id="2259595"/>
    <lineage>
        <taxon>Bacteria</taxon>
        <taxon>Pseudomonadati</taxon>
        <taxon>Bacteroidota</taxon>
        <taxon>Cytophagia</taxon>
        <taxon>Cytophagales</taxon>
        <taxon>Spirosomataceae</taxon>
        <taxon>Runella</taxon>
    </lineage>
</organism>
<accession>A0A344TGQ3</accession>
<dbReference type="OrthoDB" id="6385145at2"/>
<protein>
    <recommendedName>
        <fullName evidence="3">Gluconate 2-dehydrogenase subunit 3</fullName>
    </recommendedName>
</protein>
<dbReference type="Pfam" id="PF13618">
    <property type="entry name" value="Gluconate_2-dh3"/>
    <property type="match status" value="1"/>
</dbReference>
<reference evidence="1 2" key="1">
    <citation type="submission" date="2018-07" db="EMBL/GenBank/DDBJ databases">
        <title>Genome sequencing of Runella.</title>
        <authorList>
            <person name="Baek M.-G."/>
            <person name="Yi H."/>
        </authorList>
    </citation>
    <scope>NUCLEOTIDE SEQUENCE [LARGE SCALE GENOMIC DNA]</scope>
    <source>
        <strain evidence="1 2">HYN0085</strain>
    </source>
</reference>
<evidence type="ECO:0008006" key="3">
    <source>
        <dbReference type="Google" id="ProtNLM"/>
    </source>
</evidence>
<proteinExistence type="predicted"/>